<dbReference type="GO" id="GO:0004519">
    <property type="term" value="F:endonuclease activity"/>
    <property type="evidence" value="ECO:0007669"/>
    <property type="project" value="UniProtKB-KW"/>
</dbReference>
<reference evidence="1 2" key="1">
    <citation type="submission" date="2020-02" db="EMBL/GenBank/DDBJ databases">
        <authorList>
            <person name="Olsen N.S."/>
            <person name="Forero-Junco L."/>
            <person name="Kot W."/>
            <person name="Hansen L.H."/>
        </authorList>
    </citation>
    <scope>NUCLEOTIDE SEQUENCE [LARGE SCALE GENOMIC DNA]</scope>
</reference>
<evidence type="ECO:0000313" key="2">
    <source>
        <dbReference type="Proteomes" id="UP000501275"/>
    </source>
</evidence>
<keyword evidence="1" id="KW-0255">Endonuclease</keyword>
<keyword evidence="1" id="KW-0540">Nuclease</keyword>
<proteinExistence type="predicted"/>
<gene>
    <name evidence="1" type="ORF">barely_49</name>
</gene>
<organism evidence="1 2">
    <name type="scientific">Salmonella phage barely</name>
    <dbReference type="NCBI Taxonomy" id="2713278"/>
    <lineage>
        <taxon>Viruses</taxon>
        <taxon>Duplodnaviria</taxon>
        <taxon>Heunggongvirae</taxon>
        <taxon>Uroviricota</taxon>
        <taxon>Caudoviricetes</taxon>
        <taxon>Pantevenvirales</taxon>
        <taxon>Ackermannviridae</taxon>
        <taxon>Cvivirinae</taxon>
        <taxon>Kuttervirus</taxon>
        <taxon>Kuttervirus barely</taxon>
    </lineage>
</organism>
<accession>A0A6G8RNS6</accession>
<dbReference type="Proteomes" id="UP000501275">
    <property type="component" value="Segment"/>
</dbReference>
<sequence>MFYELLISKGGKPHFIKKYLRMIQSFKYPDGDYTELHHILPKSMFPEYSKDKINLARLTGRQHYLAHVCLALAFPNSDMVYAVLLMSRGGRYTPTGIKFNSHLYEKLRKEFGQRISKLTKGVSKCVGANNPMYGRRGKNNPQYGYKRTPEQVKKITKGLMKIHERMASDPEYKRRVLEKRRANMDLEQFSERARKAKLGELNPNYGKDLTNSFTPEQRAKQKENAQKGMLAKMPWEKGKWNPDNDVYWEKADQFLEALNTMKRSEALLFVYGTKDLKAFNATSGIIERFNKGWEPLKCVKWLKRYKGEKMSWKLFKLCKATDEFLLKARMEGRLVYTPYPGTTRFCNTLRKQKSVSGPRRLMKQGMLAYNSGDTRPCDGGKIV</sequence>
<keyword evidence="1" id="KW-0378">Hydrolase</keyword>
<name>A0A6G8RNS6_9CAUD</name>
<keyword evidence="2" id="KW-1185">Reference proteome</keyword>
<dbReference type="EMBL" id="MT074477">
    <property type="protein sequence ID" value="QIO03057.1"/>
    <property type="molecule type" value="Genomic_DNA"/>
</dbReference>
<evidence type="ECO:0000313" key="1">
    <source>
        <dbReference type="EMBL" id="QIO03057.1"/>
    </source>
</evidence>
<protein>
    <submittedName>
        <fullName evidence="1">Homing endonuclease</fullName>
    </submittedName>
</protein>